<evidence type="ECO:0000256" key="2">
    <source>
        <dbReference type="SAM" id="MobiDB-lite"/>
    </source>
</evidence>
<dbReference type="EMBL" id="LT629772">
    <property type="protein sequence ID" value="SDS58587.1"/>
    <property type="molecule type" value="Genomic_DNA"/>
</dbReference>
<gene>
    <name evidence="4" type="ORF">SAMN04489812_2363</name>
</gene>
<keyword evidence="5" id="KW-1185">Reference proteome</keyword>
<evidence type="ECO:0000313" key="4">
    <source>
        <dbReference type="EMBL" id="SDS58587.1"/>
    </source>
</evidence>
<dbReference type="OrthoDB" id="174931at2"/>
<feature type="domain" description="DUF5107" evidence="3">
    <location>
        <begin position="64"/>
        <end position="381"/>
    </location>
</feature>
<evidence type="ECO:0000259" key="3">
    <source>
        <dbReference type="Pfam" id="PF17128"/>
    </source>
</evidence>
<accession>A0A1H1TE75</accession>
<dbReference type="PANTHER" id="PTHR12558">
    <property type="entry name" value="CELL DIVISION CYCLE 16,23,27"/>
    <property type="match status" value="1"/>
</dbReference>
<evidence type="ECO:0000256" key="1">
    <source>
        <dbReference type="PROSITE-ProRule" id="PRU00339"/>
    </source>
</evidence>
<dbReference type="RefSeq" id="WP_091524815.1">
    <property type="nucleotide sequence ID" value="NZ_LT629772.1"/>
</dbReference>
<sequence length="1111" mass="123872">MIDDDTTGRDTGTPTPLPQRPPELADHRVAGWRQPVTMDSYLPEPPDRYPAYLDQRVYQGSSGRVYPLPFFDRIAAEPRPVSWDAVHLENDWVRLMILPGLGGRIHCALDKTKHPAYDFFYRNQVIKPALVGLAGPWIAGGVEFNWPQHHRPASFLPCSVEIEREPDGAVTVWCSDHDPMLRMKGMHGVRLRPESSLVELRVRLYNRSELTQSFLWWANVAARTHDHYQSFFPDDVTMVADHAKRAVTSFPAADRPYYGIDYPARASRVIDGVPGDRLDWYRNIDVPTSYMCVDSSGDFFGGYDHAADAGFVHVADHRIAPGKKQWTWGNAPFGRAWDRQLADDGSAYIELMAGVYTDNQPDFSWIAPGETKTFSQYWYPISGIGPVQQANTEIAIRWQQTESNGYQAQIAATKIIDGARIELRDGHGRLIAAQRTDLAPGEAARCDIRPNGPIPAGARLEIHGANGPLLDWPVPATTRPQAPEANRATESRALHPAVEPPAPEAVDSVERLWLIGVHLTQYRHATRSPVPYFEEALRRDPGHTGSLIALAEHHYRRGEYDRTSQLCRTAIERLTEWNPNPPDGKAWYLLGLAAERTGDAEIAYDAYAKATWNRAWRGPAGYRMARIDAAAGRDQSALHHLSDVTAAEPDHLQASALRVIILRRLGRGSEADRQLQDQLRTDPLHWWARDLAGLPLTTDAQTCLDVALEYAGCGEFDAALRVLQDAADADRLRDPGAPALGPMIDYYRAAWALHREDEGMADAAAAQARATDDHSCFPARLDDADVLQATIDRHPDDPTARGLFGHWLYAQDRHRDAVRQWRRAVELDPERPVIWRNLGLAAVNVDHDLATARAYYLRALELAPMDARLWHEYDRLAELAGDTAEQRLAILSEHLQQVAQRDDLTVRYAELLITTGALDQAEQLMSARAFQPWEGGEGAVLRCWDHIQLGRARRAVDDSRPEDAIAAIRRALEPPPSLGEARHPLANSAELQLALGDAQAAAGRPEQAREAWRSAADQVTDFESMASIPYSEATVSSIAALRRLGDDAAADRLTAGMVDHLDEMSGTEPTIDYFATSLPDLLLFSDDPHRARDRRVEGLRSLLADQQGARR</sequence>
<dbReference type="Pfam" id="PF17128">
    <property type="entry name" value="DUF5107"/>
    <property type="match status" value="1"/>
</dbReference>
<feature type="repeat" description="TPR" evidence="1">
    <location>
        <begin position="798"/>
        <end position="831"/>
    </location>
</feature>
<dbReference type="PANTHER" id="PTHR12558:SF13">
    <property type="entry name" value="CELL DIVISION CYCLE PROTEIN 27 HOMOLOG"/>
    <property type="match status" value="1"/>
</dbReference>
<dbReference type="SMART" id="SM00028">
    <property type="entry name" value="TPR"/>
    <property type="match status" value="5"/>
</dbReference>
<organism evidence="4 5">
    <name type="scientific">Microlunatus soli</name>
    <dbReference type="NCBI Taxonomy" id="630515"/>
    <lineage>
        <taxon>Bacteria</taxon>
        <taxon>Bacillati</taxon>
        <taxon>Actinomycetota</taxon>
        <taxon>Actinomycetes</taxon>
        <taxon>Propionibacteriales</taxon>
        <taxon>Propionibacteriaceae</taxon>
        <taxon>Microlunatus</taxon>
    </lineage>
</organism>
<dbReference type="InterPro" id="IPR011990">
    <property type="entry name" value="TPR-like_helical_dom_sf"/>
</dbReference>
<dbReference type="InterPro" id="IPR033396">
    <property type="entry name" value="DUF5107"/>
</dbReference>
<dbReference type="InterPro" id="IPR019734">
    <property type="entry name" value="TPR_rpt"/>
</dbReference>
<dbReference type="Gene3D" id="1.25.40.10">
    <property type="entry name" value="Tetratricopeptide repeat domain"/>
    <property type="match status" value="3"/>
</dbReference>
<dbReference type="Pfam" id="PF13432">
    <property type="entry name" value="TPR_16"/>
    <property type="match status" value="1"/>
</dbReference>
<dbReference type="SUPFAM" id="SSF48452">
    <property type="entry name" value="TPR-like"/>
    <property type="match status" value="2"/>
</dbReference>
<dbReference type="AlphaFoldDB" id="A0A1H1TE75"/>
<dbReference type="Proteomes" id="UP000199103">
    <property type="component" value="Chromosome I"/>
</dbReference>
<keyword evidence="1" id="KW-0802">TPR repeat</keyword>
<name>A0A1H1TE75_9ACTN</name>
<proteinExistence type="predicted"/>
<dbReference type="STRING" id="630515.SAMN04489812_2363"/>
<evidence type="ECO:0000313" key="5">
    <source>
        <dbReference type="Proteomes" id="UP000199103"/>
    </source>
</evidence>
<reference evidence="4 5" key="1">
    <citation type="submission" date="2016-10" db="EMBL/GenBank/DDBJ databases">
        <authorList>
            <person name="de Groot N.N."/>
        </authorList>
    </citation>
    <scope>NUCLEOTIDE SEQUENCE [LARGE SCALE GENOMIC DNA]</scope>
    <source>
        <strain evidence="4 5">DSM 21800</strain>
    </source>
</reference>
<protein>
    <submittedName>
        <fullName evidence="4">Tetratricopeptide repeat-containing protein</fullName>
    </submittedName>
</protein>
<dbReference type="PROSITE" id="PS50005">
    <property type="entry name" value="TPR"/>
    <property type="match status" value="1"/>
</dbReference>
<feature type="region of interest" description="Disordered" evidence="2">
    <location>
        <begin position="1"/>
        <end position="25"/>
    </location>
</feature>